<dbReference type="AlphaFoldDB" id="A0A7G9FWH4"/>
<dbReference type="RefSeq" id="WP_249326402.1">
    <property type="nucleotide sequence ID" value="NZ_CP060633.1"/>
</dbReference>
<protein>
    <submittedName>
        <fullName evidence="2">Uncharacterized protein</fullName>
    </submittedName>
</protein>
<evidence type="ECO:0000313" key="2">
    <source>
        <dbReference type="EMBL" id="QNM02906.1"/>
    </source>
</evidence>
<dbReference type="EMBL" id="CP060633">
    <property type="protein sequence ID" value="QNM02906.1"/>
    <property type="molecule type" value="Genomic_DNA"/>
</dbReference>
<accession>A0A7G9FWH4</accession>
<reference evidence="2 3" key="1">
    <citation type="submission" date="2020-08" db="EMBL/GenBank/DDBJ databases">
        <authorList>
            <person name="Liu C."/>
            <person name="Sun Q."/>
        </authorList>
    </citation>
    <scope>NUCLEOTIDE SEQUENCE [LARGE SCALE GENOMIC DNA]</scope>
    <source>
        <strain evidence="2 3">NSJ-8</strain>
    </source>
</reference>
<evidence type="ECO:0000313" key="3">
    <source>
        <dbReference type="Proteomes" id="UP000515981"/>
    </source>
</evidence>
<feature type="transmembrane region" description="Helical" evidence="1">
    <location>
        <begin position="27"/>
        <end position="49"/>
    </location>
</feature>
<organism evidence="2 3">
    <name type="scientific">Simiaoa sunii</name>
    <dbReference type="NCBI Taxonomy" id="2763672"/>
    <lineage>
        <taxon>Bacteria</taxon>
        <taxon>Bacillati</taxon>
        <taxon>Bacillota</taxon>
        <taxon>Clostridia</taxon>
        <taxon>Lachnospirales</taxon>
        <taxon>Lachnospiraceae</taxon>
        <taxon>Simiaoa</taxon>
    </lineage>
</organism>
<proteinExistence type="predicted"/>
<keyword evidence="1" id="KW-1133">Transmembrane helix</keyword>
<keyword evidence="1" id="KW-0812">Transmembrane</keyword>
<dbReference type="KEGG" id="ssun:H9Q77_01690"/>
<gene>
    <name evidence="2" type="ORF">H9Q77_01690</name>
</gene>
<dbReference type="Proteomes" id="UP000515981">
    <property type="component" value="Chromosome"/>
</dbReference>
<evidence type="ECO:0000256" key="1">
    <source>
        <dbReference type="SAM" id="Phobius"/>
    </source>
</evidence>
<sequence>MYDTEKRVELVKKRVHEKYRRKKRRGICRLSALCTALSVFLVGTVYTAAGQTQITARGMYGSILLHEDAGGYVLVGVISFATAVMITVLCIRLREREHRGQGTGKGNASQQREEKNS</sequence>
<feature type="transmembrane region" description="Helical" evidence="1">
    <location>
        <begin position="69"/>
        <end position="91"/>
    </location>
</feature>
<keyword evidence="3" id="KW-1185">Reference proteome</keyword>
<name>A0A7G9FWH4_9FIRM</name>
<keyword evidence="1" id="KW-0472">Membrane</keyword>